<dbReference type="Proteomes" id="UP001234989">
    <property type="component" value="Chromosome 1"/>
</dbReference>
<dbReference type="GO" id="GO:0005737">
    <property type="term" value="C:cytoplasm"/>
    <property type="evidence" value="ECO:0007669"/>
    <property type="project" value="TreeGrafter"/>
</dbReference>
<proteinExistence type="predicted"/>
<evidence type="ECO:0000313" key="4">
    <source>
        <dbReference type="Proteomes" id="UP001234989"/>
    </source>
</evidence>
<reference evidence="3" key="1">
    <citation type="submission" date="2023-08" db="EMBL/GenBank/DDBJ databases">
        <title>A de novo genome assembly of Solanum verrucosum Schlechtendal, a Mexican diploid species geographically isolated from the other diploid A-genome species in potato relatives.</title>
        <authorList>
            <person name="Hosaka K."/>
        </authorList>
    </citation>
    <scope>NUCLEOTIDE SEQUENCE</scope>
    <source>
        <tissue evidence="3">Young leaves</tissue>
    </source>
</reference>
<dbReference type="PANTHER" id="PTHR14950:SF70">
    <property type="entry name" value="ENDORIBONUCLEASE DICER HOMOLOG 2"/>
    <property type="match status" value="1"/>
</dbReference>
<dbReference type="SUPFAM" id="SSF69065">
    <property type="entry name" value="RNase III domain-like"/>
    <property type="match status" value="2"/>
</dbReference>
<sequence>MESHVACMILELELQQAVKDHGSCSGSDDNKEMPPEVSFGITMEIRSKSVADVVEALIGAYLSSGREVATLSFMKWIGMDIDFIDAPILRHFLVNDEKLVNHLEFLGDVVLGYVITTHLYFKYSRLNPRLITYLRSTFVNNECYAQSAVKASMHKHILHALPNMQRHICCTVEDFEKLNLVSTFEWESETTFPNVLGDIIESFARV</sequence>
<gene>
    <name evidence="3" type="ORF">MTR67_000714</name>
</gene>
<protein>
    <recommendedName>
        <fullName evidence="2">RNase III domain-containing protein</fullName>
    </recommendedName>
</protein>
<evidence type="ECO:0000313" key="3">
    <source>
        <dbReference type="EMBL" id="WMV07329.1"/>
    </source>
</evidence>
<dbReference type="CDD" id="cd00593">
    <property type="entry name" value="RIBOc"/>
    <property type="match status" value="1"/>
</dbReference>
<name>A0AAF0T783_SOLVR</name>
<keyword evidence="4" id="KW-1185">Reference proteome</keyword>
<dbReference type="InterPro" id="IPR036389">
    <property type="entry name" value="RNase_III_sf"/>
</dbReference>
<dbReference type="AlphaFoldDB" id="A0AAF0T783"/>
<feature type="domain" description="RNase III" evidence="2">
    <location>
        <begin position="62"/>
        <end position="206"/>
    </location>
</feature>
<evidence type="ECO:0000259" key="2">
    <source>
        <dbReference type="PROSITE" id="PS50142"/>
    </source>
</evidence>
<dbReference type="GO" id="GO:0003723">
    <property type="term" value="F:RNA binding"/>
    <property type="evidence" value="ECO:0007669"/>
    <property type="project" value="TreeGrafter"/>
</dbReference>
<dbReference type="GO" id="GO:0005634">
    <property type="term" value="C:nucleus"/>
    <property type="evidence" value="ECO:0007669"/>
    <property type="project" value="TreeGrafter"/>
</dbReference>
<dbReference type="Pfam" id="PF00636">
    <property type="entry name" value="Ribonuclease_3"/>
    <property type="match status" value="1"/>
</dbReference>
<keyword evidence="1" id="KW-0378">Hydrolase</keyword>
<dbReference type="GO" id="GO:0030422">
    <property type="term" value="P:siRNA processing"/>
    <property type="evidence" value="ECO:0007669"/>
    <property type="project" value="TreeGrafter"/>
</dbReference>
<dbReference type="PANTHER" id="PTHR14950">
    <property type="entry name" value="DICER-RELATED"/>
    <property type="match status" value="1"/>
</dbReference>
<organism evidence="3 4">
    <name type="scientific">Solanum verrucosum</name>
    <dbReference type="NCBI Taxonomy" id="315347"/>
    <lineage>
        <taxon>Eukaryota</taxon>
        <taxon>Viridiplantae</taxon>
        <taxon>Streptophyta</taxon>
        <taxon>Embryophyta</taxon>
        <taxon>Tracheophyta</taxon>
        <taxon>Spermatophyta</taxon>
        <taxon>Magnoliopsida</taxon>
        <taxon>eudicotyledons</taxon>
        <taxon>Gunneridae</taxon>
        <taxon>Pentapetalae</taxon>
        <taxon>asterids</taxon>
        <taxon>lamiids</taxon>
        <taxon>Solanales</taxon>
        <taxon>Solanaceae</taxon>
        <taxon>Solanoideae</taxon>
        <taxon>Solaneae</taxon>
        <taxon>Solanum</taxon>
    </lineage>
</organism>
<dbReference type="GO" id="GO:0004525">
    <property type="term" value="F:ribonuclease III activity"/>
    <property type="evidence" value="ECO:0007669"/>
    <property type="project" value="InterPro"/>
</dbReference>
<dbReference type="PROSITE" id="PS50142">
    <property type="entry name" value="RNASE_3_2"/>
    <property type="match status" value="1"/>
</dbReference>
<evidence type="ECO:0000256" key="1">
    <source>
        <dbReference type="ARBA" id="ARBA00022801"/>
    </source>
</evidence>
<accession>A0AAF0T783</accession>
<dbReference type="SMART" id="SM00535">
    <property type="entry name" value="RIBOc"/>
    <property type="match status" value="1"/>
</dbReference>
<dbReference type="EMBL" id="CP133612">
    <property type="protein sequence ID" value="WMV07329.1"/>
    <property type="molecule type" value="Genomic_DNA"/>
</dbReference>
<dbReference type="InterPro" id="IPR000999">
    <property type="entry name" value="RNase_III_dom"/>
</dbReference>
<dbReference type="Gene3D" id="1.10.1520.10">
    <property type="entry name" value="Ribonuclease III domain"/>
    <property type="match status" value="1"/>
</dbReference>